<keyword evidence="1" id="KW-0472">Membrane</keyword>
<evidence type="ECO:0000313" key="2">
    <source>
        <dbReference type="EMBL" id="QJB68254.1"/>
    </source>
</evidence>
<organism evidence="2 3">
    <name type="scientific">Parasphingorhabdus halotolerans</name>
    <dbReference type="NCBI Taxonomy" id="2725558"/>
    <lineage>
        <taxon>Bacteria</taxon>
        <taxon>Pseudomonadati</taxon>
        <taxon>Pseudomonadota</taxon>
        <taxon>Alphaproteobacteria</taxon>
        <taxon>Sphingomonadales</taxon>
        <taxon>Sphingomonadaceae</taxon>
        <taxon>Parasphingorhabdus</taxon>
    </lineage>
</organism>
<dbReference type="EMBL" id="CP051217">
    <property type="protein sequence ID" value="QJB68254.1"/>
    <property type="molecule type" value="Genomic_DNA"/>
</dbReference>
<sequence>MSAPLAQLTTVKAVAGLAFAAALVAAVLQIGLLGEALAFDWPGSGLWVALGMQYIWLALVLATAAIAARAAIARSLPKGAMIWLILVLVADVLLIAQLWQWNLITLSL</sequence>
<keyword evidence="1" id="KW-1133">Transmembrane helix</keyword>
<feature type="transmembrane region" description="Helical" evidence="1">
    <location>
        <begin position="79"/>
        <end position="99"/>
    </location>
</feature>
<evidence type="ECO:0000256" key="1">
    <source>
        <dbReference type="SAM" id="Phobius"/>
    </source>
</evidence>
<feature type="transmembrane region" description="Helical" evidence="1">
    <location>
        <begin position="54"/>
        <end position="72"/>
    </location>
</feature>
<name>A0A6H2DIU8_9SPHN</name>
<accession>A0A6H2DIU8</accession>
<dbReference type="KEGG" id="phao:HF685_02170"/>
<dbReference type="RefSeq" id="WP_168818098.1">
    <property type="nucleotide sequence ID" value="NZ_CP051217.1"/>
</dbReference>
<protein>
    <submittedName>
        <fullName evidence="2">Uncharacterized protein</fullName>
    </submittedName>
</protein>
<dbReference type="Proteomes" id="UP000501600">
    <property type="component" value="Chromosome"/>
</dbReference>
<keyword evidence="3" id="KW-1185">Reference proteome</keyword>
<reference evidence="2 3" key="1">
    <citation type="submission" date="2020-04" db="EMBL/GenBank/DDBJ databases">
        <title>Genome sequence for Sphingorhabdus sp. strain M1.</title>
        <authorList>
            <person name="Park S.-J."/>
        </authorList>
    </citation>
    <scope>NUCLEOTIDE SEQUENCE [LARGE SCALE GENOMIC DNA]</scope>
    <source>
        <strain evidence="2 3">JK6</strain>
    </source>
</reference>
<keyword evidence="1" id="KW-0812">Transmembrane</keyword>
<evidence type="ECO:0000313" key="3">
    <source>
        <dbReference type="Proteomes" id="UP000501600"/>
    </source>
</evidence>
<gene>
    <name evidence="2" type="ORF">HF685_02170</name>
</gene>
<proteinExistence type="predicted"/>
<dbReference type="AlphaFoldDB" id="A0A6H2DIU8"/>